<name>A0ABS5RVC0_9HYPH</name>
<evidence type="ECO:0000259" key="1">
    <source>
        <dbReference type="Pfam" id="PF21882"/>
    </source>
</evidence>
<evidence type="ECO:0000313" key="3">
    <source>
        <dbReference type="Proteomes" id="UP001297272"/>
    </source>
</evidence>
<proteinExistence type="predicted"/>
<evidence type="ECO:0000313" key="2">
    <source>
        <dbReference type="EMBL" id="MBS9720164.1"/>
    </source>
</evidence>
<dbReference type="Pfam" id="PF21882">
    <property type="entry name" value="Gp53-like_C"/>
    <property type="match status" value="1"/>
</dbReference>
<gene>
    <name evidence="2" type="ORF">JYU29_05620</name>
</gene>
<reference evidence="2 3" key="1">
    <citation type="submission" date="2021-03" db="EMBL/GenBank/DDBJ databases">
        <title>Tianweitania aestuarii sp. nov., isolated from a tidal flat.</title>
        <authorList>
            <person name="Park S."/>
            <person name="Yoon J.-H."/>
        </authorList>
    </citation>
    <scope>NUCLEOTIDE SEQUENCE [LARGE SCALE GENOMIC DNA]</scope>
    <source>
        <strain evidence="2 3">BSSL-BM11</strain>
    </source>
</reference>
<feature type="domain" description="Putative tail fiber protein gp53-like C-terminal" evidence="1">
    <location>
        <begin position="134"/>
        <end position="221"/>
    </location>
</feature>
<accession>A0ABS5RVC0</accession>
<dbReference type="InterPro" id="IPR054075">
    <property type="entry name" value="Gp53-like_C"/>
</dbReference>
<sequence length="221" mass="22105">MADIPLKTALDLPPIDASPAALLFGFLGGVTGMISLEDLLGLITADALGLGDVKDDLAALATAVQGKLSASPGSVKTANLDDGAVTLAKQASVATASFLGRAAAGNGVQEVLSVAQAVALLGFTQSLNANGYLKLPGGLMIQWGKTAAIGDASVTFPAVFPNACYAVVPVLVYSANAATMIVGCSIDGVTAAKFDVRSRYQGVGGESGILATPINWIAVGR</sequence>
<keyword evidence="3" id="KW-1185">Reference proteome</keyword>
<dbReference type="EMBL" id="JAFMNX010000001">
    <property type="protein sequence ID" value="MBS9720164.1"/>
    <property type="molecule type" value="Genomic_DNA"/>
</dbReference>
<dbReference type="Gene3D" id="2.60.40.3940">
    <property type="match status" value="1"/>
</dbReference>
<dbReference type="RefSeq" id="WP_213983719.1">
    <property type="nucleotide sequence ID" value="NZ_JAFMNX010000001.1"/>
</dbReference>
<dbReference type="Proteomes" id="UP001297272">
    <property type="component" value="Unassembled WGS sequence"/>
</dbReference>
<protein>
    <recommendedName>
        <fullName evidence="1">Putative tail fiber protein gp53-like C-terminal domain-containing protein</fullName>
    </recommendedName>
</protein>
<organism evidence="2 3">
    <name type="scientific">Tianweitania aestuarii</name>
    <dbReference type="NCBI Taxonomy" id="2814886"/>
    <lineage>
        <taxon>Bacteria</taxon>
        <taxon>Pseudomonadati</taxon>
        <taxon>Pseudomonadota</taxon>
        <taxon>Alphaproteobacteria</taxon>
        <taxon>Hyphomicrobiales</taxon>
        <taxon>Phyllobacteriaceae</taxon>
        <taxon>Tianweitania</taxon>
    </lineage>
</organism>
<comment type="caution">
    <text evidence="2">The sequence shown here is derived from an EMBL/GenBank/DDBJ whole genome shotgun (WGS) entry which is preliminary data.</text>
</comment>